<dbReference type="InterPro" id="IPR002577">
    <property type="entry name" value="HTH_HxlR"/>
</dbReference>
<dbReference type="GO" id="GO:0003677">
    <property type="term" value="F:DNA binding"/>
    <property type="evidence" value="ECO:0007669"/>
    <property type="project" value="UniProtKB-KW"/>
</dbReference>
<dbReference type="AlphaFoldDB" id="A0A1H1XVR1"/>
<proteinExistence type="predicted"/>
<dbReference type="InterPro" id="IPR036388">
    <property type="entry name" value="WH-like_DNA-bd_sf"/>
</dbReference>
<dbReference type="SUPFAM" id="SSF46785">
    <property type="entry name" value="Winged helix' DNA-binding domain"/>
    <property type="match status" value="1"/>
</dbReference>
<keyword evidence="2 6" id="KW-0238">DNA-binding</keyword>
<sequence length="168" mass="18299">MAHTGSPRVEAASRSCSLSAGLAVLGDKWALLLLREALAGATKFSDFRDALGIAPDVLTSRLTRLVDAGLMTRESYREPGQRARDRYRLTDAGSDSLVALIALKQWADVNVQHGDDPYVEFRSDEGRPVTVRFTDDRGRTLRPDQVHAEHTPTRRAAADAGADVQSPS</sequence>
<evidence type="ECO:0000259" key="5">
    <source>
        <dbReference type="PROSITE" id="PS51118"/>
    </source>
</evidence>
<organism evidence="6 7">
    <name type="scientific">Microlunatus soli</name>
    <dbReference type="NCBI Taxonomy" id="630515"/>
    <lineage>
        <taxon>Bacteria</taxon>
        <taxon>Bacillati</taxon>
        <taxon>Actinomycetota</taxon>
        <taxon>Actinomycetes</taxon>
        <taxon>Propionibacteriales</taxon>
        <taxon>Propionibacteriaceae</taxon>
        <taxon>Microlunatus</taxon>
    </lineage>
</organism>
<dbReference type="Proteomes" id="UP000199103">
    <property type="component" value="Chromosome I"/>
</dbReference>
<dbReference type="OrthoDB" id="9792527at2"/>
<dbReference type="Pfam" id="PF01638">
    <property type="entry name" value="HxlR"/>
    <property type="match status" value="1"/>
</dbReference>
<keyword evidence="3" id="KW-0804">Transcription</keyword>
<dbReference type="EMBL" id="LT629772">
    <property type="protein sequence ID" value="SDT13292.1"/>
    <property type="molecule type" value="Genomic_DNA"/>
</dbReference>
<dbReference type="PANTHER" id="PTHR33204:SF18">
    <property type="entry name" value="TRANSCRIPTIONAL REGULATORY PROTEIN"/>
    <property type="match status" value="1"/>
</dbReference>
<accession>A0A1H1XVR1</accession>
<dbReference type="Gene3D" id="1.10.10.10">
    <property type="entry name" value="Winged helix-like DNA-binding domain superfamily/Winged helix DNA-binding domain"/>
    <property type="match status" value="1"/>
</dbReference>
<keyword evidence="1" id="KW-0805">Transcription regulation</keyword>
<dbReference type="RefSeq" id="WP_091527404.1">
    <property type="nucleotide sequence ID" value="NZ_LT629772.1"/>
</dbReference>
<dbReference type="PANTHER" id="PTHR33204">
    <property type="entry name" value="TRANSCRIPTIONAL REGULATOR, MARR FAMILY"/>
    <property type="match status" value="1"/>
</dbReference>
<keyword evidence="7" id="KW-1185">Reference proteome</keyword>
<dbReference type="STRING" id="630515.SAMN04489812_4265"/>
<evidence type="ECO:0000313" key="6">
    <source>
        <dbReference type="EMBL" id="SDT13292.1"/>
    </source>
</evidence>
<evidence type="ECO:0000256" key="1">
    <source>
        <dbReference type="ARBA" id="ARBA00023015"/>
    </source>
</evidence>
<feature type="domain" description="HTH hxlR-type" evidence="5">
    <location>
        <begin position="16"/>
        <end position="115"/>
    </location>
</feature>
<evidence type="ECO:0000256" key="2">
    <source>
        <dbReference type="ARBA" id="ARBA00023125"/>
    </source>
</evidence>
<name>A0A1H1XVR1_9ACTN</name>
<feature type="region of interest" description="Disordered" evidence="4">
    <location>
        <begin position="135"/>
        <end position="168"/>
    </location>
</feature>
<evidence type="ECO:0000313" key="7">
    <source>
        <dbReference type="Proteomes" id="UP000199103"/>
    </source>
</evidence>
<feature type="compositionally biased region" description="Basic and acidic residues" evidence="4">
    <location>
        <begin position="135"/>
        <end position="152"/>
    </location>
</feature>
<dbReference type="PROSITE" id="PS51118">
    <property type="entry name" value="HTH_HXLR"/>
    <property type="match status" value="1"/>
</dbReference>
<evidence type="ECO:0000256" key="3">
    <source>
        <dbReference type="ARBA" id="ARBA00023163"/>
    </source>
</evidence>
<evidence type="ECO:0000256" key="4">
    <source>
        <dbReference type="SAM" id="MobiDB-lite"/>
    </source>
</evidence>
<gene>
    <name evidence="6" type="ORF">SAMN04489812_4265</name>
</gene>
<dbReference type="InterPro" id="IPR036390">
    <property type="entry name" value="WH_DNA-bd_sf"/>
</dbReference>
<protein>
    <submittedName>
        <fullName evidence="6">DNA-binding transcriptional regulator, HxlR family</fullName>
    </submittedName>
</protein>
<reference evidence="6 7" key="1">
    <citation type="submission" date="2016-10" db="EMBL/GenBank/DDBJ databases">
        <authorList>
            <person name="de Groot N.N."/>
        </authorList>
    </citation>
    <scope>NUCLEOTIDE SEQUENCE [LARGE SCALE GENOMIC DNA]</scope>
    <source>
        <strain evidence="6 7">DSM 21800</strain>
    </source>
</reference>